<accession>A0A0G1MLP9</accession>
<sequence length="75" mass="8701">MEKTDYQNQLQDERLDRVEKTVNEIKDNHLTHMQTDLTKVGTDVDWLKRFFWVIATASVGGLITAIINLLLTINK</sequence>
<feature type="transmembrane region" description="Helical" evidence="1">
    <location>
        <begin position="50"/>
        <end position="71"/>
    </location>
</feature>
<organism evidence="2 3">
    <name type="scientific">Candidatus Uhrbacteria bacterium GW2011_GWE2_45_35</name>
    <dbReference type="NCBI Taxonomy" id="1618993"/>
    <lineage>
        <taxon>Bacteria</taxon>
        <taxon>Candidatus Uhriibacteriota</taxon>
    </lineage>
</organism>
<gene>
    <name evidence="2" type="ORF">UX09_C0005G0003</name>
</gene>
<evidence type="ECO:0000313" key="2">
    <source>
        <dbReference type="EMBL" id="KKU09047.1"/>
    </source>
</evidence>
<name>A0A0G1MLP9_9BACT</name>
<dbReference type="EMBL" id="LCKW01000005">
    <property type="protein sequence ID" value="KKU09047.1"/>
    <property type="molecule type" value="Genomic_DNA"/>
</dbReference>
<evidence type="ECO:0000313" key="3">
    <source>
        <dbReference type="Proteomes" id="UP000034354"/>
    </source>
</evidence>
<proteinExistence type="predicted"/>
<evidence type="ECO:0008006" key="4">
    <source>
        <dbReference type="Google" id="ProtNLM"/>
    </source>
</evidence>
<evidence type="ECO:0000256" key="1">
    <source>
        <dbReference type="SAM" id="Phobius"/>
    </source>
</evidence>
<dbReference type="STRING" id="1618993.UX09_C0005G0003"/>
<protein>
    <recommendedName>
        <fullName evidence="4">Hemolysin XhlA</fullName>
    </recommendedName>
</protein>
<dbReference type="Proteomes" id="UP000034354">
    <property type="component" value="Unassembled WGS sequence"/>
</dbReference>
<dbReference type="AlphaFoldDB" id="A0A0G1MLP9"/>
<keyword evidence="1" id="KW-0812">Transmembrane</keyword>
<comment type="caution">
    <text evidence="2">The sequence shown here is derived from an EMBL/GenBank/DDBJ whole genome shotgun (WGS) entry which is preliminary data.</text>
</comment>
<reference evidence="2 3" key="1">
    <citation type="journal article" date="2015" name="Nature">
        <title>rRNA introns, odd ribosomes, and small enigmatic genomes across a large radiation of phyla.</title>
        <authorList>
            <person name="Brown C.T."/>
            <person name="Hug L.A."/>
            <person name="Thomas B.C."/>
            <person name="Sharon I."/>
            <person name="Castelle C.J."/>
            <person name="Singh A."/>
            <person name="Wilkins M.J."/>
            <person name="Williams K.H."/>
            <person name="Banfield J.F."/>
        </authorList>
    </citation>
    <scope>NUCLEOTIDE SEQUENCE [LARGE SCALE GENOMIC DNA]</scope>
</reference>
<keyword evidence="1" id="KW-1133">Transmembrane helix</keyword>
<keyword evidence="1" id="KW-0472">Membrane</keyword>